<comment type="subcellular location">
    <subcellularLocation>
        <location evidence="1">Nucleus</location>
    </subcellularLocation>
</comment>
<dbReference type="GO" id="GO:0005634">
    <property type="term" value="C:nucleus"/>
    <property type="evidence" value="ECO:0007669"/>
    <property type="project" value="UniProtKB-SubCell"/>
</dbReference>
<keyword evidence="3" id="KW-0540">Nuclease</keyword>
<dbReference type="Pfam" id="PF06087">
    <property type="entry name" value="Tyr-DNA_phospho"/>
    <property type="match status" value="1"/>
</dbReference>
<keyword evidence="13" id="KW-1185">Reference proteome</keyword>
<keyword evidence="8" id="KW-0539">Nucleus</keyword>
<evidence type="ECO:0000256" key="2">
    <source>
        <dbReference type="ARBA" id="ARBA00010205"/>
    </source>
</evidence>
<feature type="active site" description="Nucleophile" evidence="9">
    <location>
        <position position="249"/>
    </location>
</feature>
<dbReference type="GO" id="GO:0003690">
    <property type="term" value="F:double-stranded DNA binding"/>
    <property type="evidence" value="ECO:0007669"/>
    <property type="project" value="TreeGrafter"/>
</dbReference>
<evidence type="ECO:0000256" key="11">
    <source>
        <dbReference type="PIRSR" id="PIRSR610347-3"/>
    </source>
</evidence>
<evidence type="ECO:0000256" key="3">
    <source>
        <dbReference type="ARBA" id="ARBA00022722"/>
    </source>
</evidence>
<dbReference type="AlphaFoldDB" id="A0A9P8PZZ4"/>
<keyword evidence="6" id="KW-0269">Exonuclease</keyword>
<keyword evidence="7" id="KW-0234">DNA repair</keyword>
<reference evidence="12" key="2">
    <citation type="submission" date="2021-01" db="EMBL/GenBank/DDBJ databases">
        <authorList>
            <person name="Schikora-Tamarit M.A."/>
        </authorList>
    </citation>
    <scope>NUCLEOTIDE SEQUENCE</scope>
    <source>
        <strain evidence="12">CBS6341</strain>
    </source>
</reference>
<name>A0A9P8PZZ4_9ASCO</name>
<dbReference type="InterPro" id="IPR010347">
    <property type="entry name" value="Tdp1"/>
</dbReference>
<dbReference type="SUPFAM" id="SSF56024">
    <property type="entry name" value="Phospholipase D/nuclease"/>
    <property type="match status" value="2"/>
</dbReference>
<comment type="caution">
    <text evidence="12">The sequence shown here is derived from an EMBL/GenBank/DDBJ whole genome shotgun (WGS) entry which is preliminary data.</text>
</comment>
<evidence type="ECO:0000256" key="8">
    <source>
        <dbReference type="ARBA" id="ARBA00023242"/>
    </source>
</evidence>
<feature type="binding site" evidence="10">
    <location>
        <position position="492"/>
    </location>
    <ligand>
        <name>substrate</name>
    </ligand>
</feature>
<evidence type="ECO:0000256" key="4">
    <source>
        <dbReference type="ARBA" id="ARBA00022763"/>
    </source>
</evidence>
<evidence type="ECO:0008006" key="14">
    <source>
        <dbReference type="Google" id="ProtNLM"/>
    </source>
</evidence>
<protein>
    <recommendedName>
        <fullName evidence="14">Tyrosyl-DNA phosphodiesterase 1</fullName>
    </recommendedName>
</protein>
<evidence type="ECO:0000256" key="5">
    <source>
        <dbReference type="ARBA" id="ARBA00022801"/>
    </source>
</evidence>
<dbReference type="EMBL" id="JAEUBF010000131">
    <property type="protein sequence ID" value="KAH3680324.1"/>
    <property type="molecule type" value="Genomic_DNA"/>
</dbReference>
<dbReference type="GO" id="GO:0004527">
    <property type="term" value="F:exonuclease activity"/>
    <property type="evidence" value="ECO:0007669"/>
    <property type="project" value="UniProtKB-KW"/>
</dbReference>
<dbReference type="Gene3D" id="3.30.870.10">
    <property type="entry name" value="Endonuclease Chain A"/>
    <property type="match status" value="2"/>
</dbReference>
<feature type="site" description="Interaction with DNA" evidence="11">
    <location>
        <position position="515"/>
    </location>
</feature>
<comment type="similarity">
    <text evidence="2">Belongs to the tyrosyl-DNA phosphodiesterase family.</text>
</comment>
<dbReference type="Proteomes" id="UP000769528">
    <property type="component" value="Unassembled WGS sequence"/>
</dbReference>
<dbReference type="OrthoDB" id="47785at2759"/>
<dbReference type="PANTHER" id="PTHR12415">
    <property type="entry name" value="TYROSYL-DNA PHOSPHODIESTERASE 1"/>
    <property type="match status" value="1"/>
</dbReference>
<reference evidence="12" key="1">
    <citation type="journal article" date="2021" name="Open Biol.">
        <title>Shared evolutionary footprints suggest mitochondrial oxidative damage underlies multiple complex I losses in fungi.</title>
        <authorList>
            <person name="Schikora-Tamarit M.A."/>
            <person name="Marcet-Houben M."/>
            <person name="Nosek J."/>
            <person name="Gabaldon T."/>
        </authorList>
    </citation>
    <scope>NUCLEOTIDE SEQUENCE</scope>
    <source>
        <strain evidence="12">CBS6341</strain>
    </source>
</reference>
<organism evidence="12 13">
    <name type="scientific">Wickerhamomyces mucosus</name>
    <dbReference type="NCBI Taxonomy" id="1378264"/>
    <lineage>
        <taxon>Eukaryota</taxon>
        <taxon>Fungi</taxon>
        <taxon>Dikarya</taxon>
        <taxon>Ascomycota</taxon>
        <taxon>Saccharomycotina</taxon>
        <taxon>Saccharomycetes</taxon>
        <taxon>Phaffomycetales</taxon>
        <taxon>Wickerhamomycetaceae</taxon>
        <taxon>Wickerhamomyces</taxon>
    </lineage>
</organism>
<gene>
    <name evidence="12" type="ORF">WICMUC_000391</name>
</gene>
<dbReference type="GO" id="GO:0006281">
    <property type="term" value="P:DNA repair"/>
    <property type="evidence" value="ECO:0007669"/>
    <property type="project" value="UniProtKB-KW"/>
</dbReference>
<dbReference type="PANTHER" id="PTHR12415:SF0">
    <property type="entry name" value="TYROSYL-DNA PHOSPHODIESTERASE 1"/>
    <property type="match status" value="1"/>
</dbReference>
<feature type="binding site" evidence="10">
    <location>
        <position position="251"/>
    </location>
    <ligand>
        <name>substrate</name>
    </ligand>
</feature>
<evidence type="ECO:0000313" key="12">
    <source>
        <dbReference type="EMBL" id="KAH3680324.1"/>
    </source>
</evidence>
<evidence type="ECO:0000256" key="7">
    <source>
        <dbReference type="ARBA" id="ARBA00023204"/>
    </source>
</evidence>
<evidence type="ECO:0000256" key="1">
    <source>
        <dbReference type="ARBA" id="ARBA00004123"/>
    </source>
</evidence>
<accession>A0A9P8PZZ4</accession>
<sequence length="586" mass="68082">MNVRDTVRNAWLKKIDNKQCFKSQELNCNDLSNETKYKFNDRSISNKRIEDDNNNLKIGKRQKIEVISLLSDEESSNDDEISLIKSNNSIDKDIISDNSIDKDIILNNSIDKDIILSKSIDKDIILNNSIDKDIKSNDSIDKDIISNNSIDKDIITIFKAPFKPLHNPVYDQPKLLNSITISDILSNQLIVESYLFTYYLDFDHIMKYYNFNSIDKIHIICGNIINMTKNNNHHFLIYDIKMKPYTSHHCKLIINEYNDGTIKLFLLSCNLMPAEFLMNNQMIWESPKLFKNDNNDNSQFKINLIKFIDSYDSILQNGKSLKFLSNYLNQYDFSSIIGDFISSVPTTINSNFGYQGLINSLNSKSHMKNNRNKVQIVYQSSSIASAINYEQKTGKIGNIFTHLILPKIFNHERLKNGSEELDNFLQLNKIELYLIYPTLENIEKSYFGKASGTWSNFNAFNNNKSKDHYKMLSKYFYKPYSKQRTYLTSHTKYLFQSSDNFETLDWVFLTTANISKQAWGLKVIENFETGIFISKNHYIGKILKPVSIDYDLKNLKDNEIAINIPFDLPPEKYDSNDIVWCASGYN</sequence>
<keyword evidence="4" id="KW-0227">DNA damage</keyword>
<dbReference type="GO" id="GO:0017005">
    <property type="term" value="F:3'-tyrosyl-DNA phosphodiesterase activity"/>
    <property type="evidence" value="ECO:0007669"/>
    <property type="project" value="TreeGrafter"/>
</dbReference>
<keyword evidence="5" id="KW-0378">Hydrolase</keyword>
<evidence type="ECO:0000256" key="6">
    <source>
        <dbReference type="ARBA" id="ARBA00022839"/>
    </source>
</evidence>
<dbReference type="GO" id="GO:0003697">
    <property type="term" value="F:single-stranded DNA binding"/>
    <property type="evidence" value="ECO:0007669"/>
    <property type="project" value="TreeGrafter"/>
</dbReference>
<proteinExistence type="inferred from homology"/>
<evidence type="ECO:0000313" key="13">
    <source>
        <dbReference type="Proteomes" id="UP000769528"/>
    </source>
</evidence>
<evidence type="ECO:0000256" key="9">
    <source>
        <dbReference type="PIRSR" id="PIRSR610347-1"/>
    </source>
</evidence>
<feature type="active site" description="Proton donor/acceptor" evidence="9">
    <location>
        <position position="490"/>
    </location>
</feature>
<evidence type="ECO:0000256" key="10">
    <source>
        <dbReference type="PIRSR" id="PIRSR610347-2"/>
    </source>
</evidence>